<name>A0ABS9BLA0_9BACT</name>
<dbReference type="RefSeq" id="WP_234867388.1">
    <property type="nucleotide sequence ID" value="NZ_JAKEVY010000004.1"/>
</dbReference>
<feature type="domain" description="SUF system FeS cluster assembly SufBD core" evidence="2">
    <location>
        <begin position="174"/>
        <end position="402"/>
    </location>
</feature>
<dbReference type="PANTHER" id="PTHR43575:SF1">
    <property type="entry name" value="PROTEIN ABCI7, CHLOROPLASTIC"/>
    <property type="match status" value="1"/>
</dbReference>
<dbReference type="InterPro" id="IPR045595">
    <property type="entry name" value="SufBD_N"/>
</dbReference>
<protein>
    <submittedName>
        <fullName evidence="4">Fe-S cluster assembly protein SufD</fullName>
    </submittedName>
</protein>
<organism evidence="4 5">
    <name type="scientific">Flavihumibacter fluminis</name>
    <dbReference type="NCBI Taxonomy" id="2909236"/>
    <lineage>
        <taxon>Bacteria</taxon>
        <taxon>Pseudomonadati</taxon>
        <taxon>Bacteroidota</taxon>
        <taxon>Chitinophagia</taxon>
        <taxon>Chitinophagales</taxon>
        <taxon>Chitinophagaceae</taxon>
        <taxon>Flavihumibacter</taxon>
    </lineage>
</organism>
<dbReference type="EMBL" id="JAKEVY010000004">
    <property type="protein sequence ID" value="MCF1716312.1"/>
    <property type="molecule type" value="Genomic_DNA"/>
</dbReference>
<reference evidence="4 5" key="1">
    <citation type="submission" date="2022-01" db="EMBL/GenBank/DDBJ databases">
        <title>Flavihumibacter sp. nov., isolated from sediment of a river.</title>
        <authorList>
            <person name="Liu H."/>
        </authorList>
    </citation>
    <scope>NUCLEOTIDE SEQUENCE [LARGE SCALE GENOMIC DNA]</scope>
    <source>
        <strain evidence="4 5">RY-1</strain>
    </source>
</reference>
<dbReference type="InterPro" id="IPR000825">
    <property type="entry name" value="SUF_FeS_clus_asmbl_SufBD_core"/>
</dbReference>
<feature type="domain" description="SUF system FeS cluster assembly SufBD N-terminal" evidence="3">
    <location>
        <begin position="8"/>
        <end position="164"/>
    </location>
</feature>
<dbReference type="InterPro" id="IPR055346">
    <property type="entry name" value="Fe-S_cluster_assembly_SufBD"/>
</dbReference>
<keyword evidence="5" id="KW-1185">Reference proteome</keyword>
<dbReference type="InterPro" id="IPR011542">
    <property type="entry name" value="SUF_FeS_clus_asmbl_SufD"/>
</dbReference>
<evidence type="ECO:0000313" key="4">
    <source>
        <dbReference type="EMBL" id="MCF1716312.1"/>
    </source>
</evidence>
<evidence type="ECO:0000313" key="5">
    <source>
        <dbReference type="Proteomes" id="UP001200145"/>
    </source>
</evidence>
<dbReference type="Pfam" id="PF19295">
    <property type="entry name" value="SufBD_N"/>
    <property type="match status" value="1"/>
</dbReference>
<gene>
    <name evidence="4" type="primary">sufD</name>
    <name evidence="4" type="ORF">L0U88_16840</name>
</gene>
<proteinExistence type="inferred from homology"/>
<dbReference type="InterPro" id="IPR037284">
    <property type="entry name" value="SUF_FeS_clus_asmbl_SufBD_sf"/>
</dbReference>
<dbReference type="NCBIfam" id="TIGR01981">
    <property type="entry name" value="sufD"/>
    <property type="match status" value="1"/>
</dbReference>
<dbReference type="SUPFAM" id="SSF101960">
    <property type="entry name" value="Stabilizer of iron transporter SufD"/>
    <property type="match status" value="1"/>
</dbReference>
<accession>A0ABS9BLA0</accession>
<evidence type="ECO:0000256" key="1">
    <source>
        <dbReference type="ARBA" id="ARBA00043967"/>
    </source>
</evidence>
<comment type="caution">
    <text evidence="4">The sequence shown here is derived from an EMBL/GenBank/DDBJ whole genome shotgun (WGS) entry which is preliminary data.</text>
</comment>
<dbReference type="Proteomes" id="UP001200145">
    <property type="component" value="Unassembled WGS sequence"/>
</dbReference>
<comment type="similarity">
    <text evidence="1">Belongs to the iron-sulfur cluster assembly SufBD family.</text>
</comment>
<dbReference type="PANTHER" id="PTHR43575">
    <property type="entry name" value="PROTEIN ABCI7, CHLOROPLASTIC"/>
    <property type="match status" value="1"/>
</dbReference>
<sequence>MSTITTIKDKAQQLGAATQDALQPVRAAALAAFDQLGVPAVKHEEWKYTRISQLFNQPYQLGVDHSNADAAWQAFRLPEYETANELVFINGVYNAAASTVRSAGLVVLPLEEAAKGEYAQIVSKHLGHSGKYLKDGINALNASFLVGAVFIGVNRSTEIEHPVYIYNITDGRAGNVFAQPRTLVHVAANAGVVLVETYGSIGVADHFTNQVMEVVVEQDARVEYYKVQNDSNRSSLVSTTHFRQVGKSYVHAVTISLNGAMVRNNLNMVMEAEHCDSNMFGLYFTSDSCHVDNHTIVDNAKPHCLSNEYYKGILDGSSTGVFNGKIFVQQDAQKINAFQSNKNILLSDNANVYTKPQLEIFADDVKCSHGCTVGRLDEEGLFYLRSRGVTEASAKSLLLHAFAVDILDQIRHDALRFYVDQLISERLGA</sequence>
<evidence type="ECO:0000259" key="2">
    <source>
        <dbReference type="Pfam" id="PF01458"/>
    </source>
</evidence>
<evidence type="ECO:0000259" key="3">
    <source>
        <dbReference type="Pfam" id="PF19295"/>
    </source>
</evidence>
<dbReference type="Pfam" id="PF01458">
    <property type="entry name" value="SUFBD_core"/>
    <property type="match status" value="1"/>
</dbReference>